<evidence type="ECO:0000313" key="1">
    <source>
        <dbReference type="EMBL" id="VDP93252.1"/>
    </source>
</evidence>
<dbReference type="AlphaFoldDB" id="A0A183B9U5"/>
<gene>
    <name evidence="1" type="ORF">ECPE_LOCUS15980</name>
</gene>
<sequence>MFEFRFELAALFDLQNLCDYASGTVRSSGAPDANLPLIRRLWNAIQLTNARHYHDSDLSGTGENGNASRLNSSGDYRKITVRESLASLRARNALPPVDQIPSPTGPEYERVYGAPGESNSSTTYEVVPGPRGSVTDSFEFEHARTGFTNHSDEISASQSKRFSDIYSEIPCECSTVLHLFSFVLVLSLFLGIFFQNCDVLSVKLPASSPLQRFVCLSFGLEAFLLGNCFVPRSIPLLVIYGF</sequence>
<dbReference type="WBParaSite" id="ECPE_0001602001-mRNA-1">
    <property type="protein sequence ID" value="ECPE_0001602001-mRNA-1"/>
    <property type="gene ID" value="ECPE_0001602001"/>
</dbReference>
<reference evidence="3" key="1">
    <citation type="submission" date="2016-06" db="UniProtKB">
        <authorList>
            <consortium name="WormBaseParasite"/>
        </authorList>
    </citation>
    <scope>IDENTIFICATION</scope>
</reference>
<evidence type="ECO:0000313" key="2">
    <source>
        <dbReference type="Proteomes" id="UP000272942"/>
    </source>
</evidence>
<dbReference type="EMBL" id="UZAN01062518">
    <property type="protein sequence ID" value="VDP93252.1"/>
    <property type="molecule type" value="Genomic_DNA"/>
</dbReference>
<reference evidence="1 2" key="2">
    <citation type="submission" date="2018-11" db="EMBL/GenBank/DDBJ databases">
        <authorList>
            <consortium name="Pathogen Informatics"/>
        </authorList>
    </citation>
    <scope>NUCLEOTIDE SEQUENCE [LARGE SCALE GENOMIC DNA]</scope>
    <source>
        <strain evidence="1 2">Egypt</strain>
    </source>
</reference>
<proteinExistence type="predicted"/>
<name>A0A183B9U5_9TREM</name>
<organism evidence="3">
    <name type="scientific">Echinostoma caproni</name>
    <dbReference type="NCBI Taxonomy" id="27848"/>
    <lineage>
        <taxon>Eukaryota</taxon>
        <taxon>Metazoa</taxon>
        <taxon>Spiralia</taxon>
        <taxon>Lophotrochozoa</taxon>
        <taxon>Platyhelminthes</taxon>
        <taxon>Trematoda</taxon>
        <taxon>Digenea</taxon>
        <taxon>Plagiorchiida</taxon>
        <taxon>Echinostomata</taxon>
        <taxon>Echinostomatoidea</taxon>
        <taxon>Echinostomatidae</taxon>
        <taxon>Echinostoma</taxon>
    </lineage>
</organism>
<accession>A0A183B9U5</accession>
<keyword evidence="2" id="KW-1185">Reference proteome</keyword>
<protein>
    <submittedName>
        <fullName evidence="1 3">Uncharacterized protein</fullName>
    </submittedName>
</protein>
<evidence type="ECO:0000313" key="3">
    <source>
        <dbReference type="WBParaSite" id="ECPE_0001602001-mRNA-1"/>
    </source>
</evidence>
<dbReference type="Proteomes" id="UP000272942">
    <property type="component" value="Unassembled WGS sequence"/>
</dbReference>
<dbReference type="OrthoDB" id="6287022at2759"/>